<gene>
    <name evidence="3" type="ORF">U9M48_000760</name>
</gene>
<keyword evidence="4" id="KW-1185">Reference proteome</keyword>
<evidence type="ECO:0000313" key="4">
    <source>
        <dbReference type="Proteomes" id="UP001341281"/>
    </source>
</evidence>
<name>A0AAQ3PF61_PASNO</name>
<proteinExistence type="predicted"/>
<dbReference type="PANTHER" id="PTHR15503:SF22">
    <property type="entry name" value="TRANSPOSON TY3-I GAG POLYPROTEIN"/>
    <property type="match status" value="1"/>
</dbReference>
<dbReference type="InterPro" id="IPR032567">
    <property type="entry name" value="RTL1-rel"/>
</dbReference>
<feature type="compositionally biased region" description="Low complexity" evidence="1">
    <location>
        <begin position="149"/>
        <end position="161"/>
    </location>
</feature>
<feature type="region of interest" description="Disordered" evidence="1">
    <location>
        <begin position="145"/>
        <end position="185"/>
    </location>
</feature>
<dbReference type="PANTHER" id="PTHR15503">
    <property type="entry name" value="LDOC1 RELATED"/>
    <property type="match status" value="1"/>
</dbReference>
<accession>A0AAQ3PF61</accession>
<organism evidence="3 4">
    <name type="scientific">Paspalum notatum var. saurae</name>
    <dbReference type="NCBI Taxonomy" id="547442"/>
    <lineage>
        <taxon>Eukaryota</taxon>
        <taxon>Viridiplantae</taxon>
        <taxon>Streptophyta</taxon>
        <taxon>Embryophyta</taxon>
        <taxon>Tracheophyta</taxon>
        <taxon>Spermatophyta</taxon>
        <taxon>Magnoliopsida</taxon>
        <taxon>Liliopsida</taxon>
        <taxon>Poales</taxon>
        <taxon>Poaceae</taxon>
        <taxon>PACMAD clade</taxon>
        <taxon>Panicoideae</taxon>
        <taxon>Andropogonodae</taxon>
        <taxon>Paspaleae</taxon>
        <taxon>Paspalinae</taxon>
        <taxon>Paspalum</taxon>
    </lineage>
</organism>
<dbReference type="SUPFAM" id="SSF50630">
    <property type="entry name" value="Acid proteases"/>
    <property type="match status" value="1"/>
</dbReference>
<dbReference type="AlphaFoldDB" id="A0AAQ3PF61"/>
<dbReference type="Gene3D" id="2.40.70.10">
    <property type="entry name" value="Acid Proteases"/>
    <property type="match status" value="1"/>
</dbReference>
<reference evidence="3 4" key="1">
    <citation type="submission" date="2024-02" db="EMBL/GenBank/DDBJ databases">
        <title>High-quality chromosome-scale genome assembly of Pensacola bahiagrass (Paspalum notatum Flugge var. saurae).</title>
        <authorList>
            <person name="Vega J.M."/>
            <person name="Podio M."/>
            <person name="Orjuela J."/>
            <person name="Siena L.A."/>
            <person name="Pessino S.C."/>
            <person name="Combes M.C."/>
            <person name="Mariac C."/>
            <person name="Albertini E."/>
            <person name="Pupilli F."/>
            <person name="Ortiz J.P.A."/>
            <person name="Leblanc O."/>
        </authorList>
    </citation>
    <scope>NUCLEOTIDE SEQUENCE [LARGE SCALE GENOMIC DNA]</scope>
    <source>
        <strain evidence="3">R1</strain>
        <tissue evidence="3">Leaf</tissue>
    </source>
</reference>
<dbReference type="InterPro" id="IPR021109">
    <property type="entry name" value="Peptidase_aspartic_dom_sf"/>
</dbReference>
<feature type="compositionally biased region" description="Polar residues" evidence="1">
    <location>
        <begin position="174"/>
        <end position="185"/>
    </location>
</feature>
<dbReference type="CDD" id="cd00303">
    <property type="entry name" value="retropepsin_like"/>
    <property type="match status" value="1"/>
</dbReference>
<dbReference type="EMBL" id="CP144745">
    <property type="protein sequence ID" value="WVZ49394.1"/>
    <property type="molecule type" value="Genomic_DNA"/>
</dbReference>
<sequence length="404" mass="45198">MDPLLFINKCESYVIEEEKVWLASFNMDAATQQWYMRLQREEGTPPWRRFTELLNLRFGPPIQSNPLGELAACRRSGSVEDYSTRFLDLLARAGPLSEGQQVQLFTAGLQEPLSIDVQIQNPLTLEVAISLARAYERREQVAVSSRVDQGAGRQQRRGGLLPMPPRPSLVLPAPTTSRPESSSTAAARATMVAGRTVKKLSLEEMEECRRLGLCFNCDEHYVRRHNRQCKHLFLLEIDDGDEEPAATEEEQEESAISLHAMAGIQMGDTMKVAISLGASTLQALLDSGSTHNFISEVATARCGLRFEARTGMRVAVGNGERLSGRLTINTEEFTADLFVHPLAGYDVVLGTQWLASVGPILWDFSRRTMAFWWRDHHVEWTGLDDPPRHRLHALSSPMALEALL</sequence>
<dbReference type="InterPro" id="IPR005162">
    <property type="entry name" value="Retrotrans_gag_dom"/>
</dbReference>
<protein>
    <recommendedName>
        <fullName evidence="2">Retrotransposon gag domain-containing protein</fullName>
    </recommendedName>
</protein>
<feature type="domain" description="Retrotransposon gag" evidence="2">
    <location>
        <begin position="22"/>
        <end position="111"/>
    </location>
</feature>
<dbReference type="Proteomes" id="UP001341281">
    <property type="component" value="Chromosome 01"/>
</dbReference>
<evidence type="ECO:0000259" key="2">
    <source>
        <dbReference type="Pfam" id="PF03732"/>
    </source>
</evidence>
<evidence type="ECO:0000313" key="3">
    <source>
        <dbReference type="EMBL" id="WVZ49394.1"/>
    </source>
</evidence>
<evidence type="ECO:0000256" key="1">
    <source>
        <dbReference type="SAM" id="MobiDB-lite"/>
    </source>
</evidence>
<dbReference type="Pfam" id="PF08284">
    <property type="entry name" value="RVP_2"/>
    <property type="match status" value="1"/>
</dbReference>
<dbReference type="Pfam" id="PF03732">
    <property type="entry name" value="Retrotrans_gag"/>
    <property type="match status" value="1"/>
</dbReference>